<protein>
    <submittedName>
        <fullName evidence="1">14526_t:CDS:1</fullName>
    </submittedName>
</protein>
<proteinExistence type="predicted"/>
<evidence type="ECO:0000313" key="2">
    <source>
        <dbReference type="Proteomes" id="UP000789702"/>
    </source>
</evidence>
<organism evidence="1 2">
    <name type="scientific">Dentiscutata heterogama</name>
    <dbReference type="NCBI Taxonomy" id="1316150"/>
    <lineage>
        <taxon>Eukaryota</taxon>
        <taxon>Fungi</taxon>
        <taxon>Fungi incertae sedis</taxon>
        <taxon>Mucoromycota</taxon>
        <taxon>Glomeromycotina</taxon>
        <taxon>Glomeromycetes</taxon>
        <taxon>Diversisporales</taxon>
        <taxon>Gigasporaceae</taxon>
        <taxon>Dentiscutata</taxon>
    </lineage>
</organism>
<comment type="caution">
    <text evidence="1">The sequence shown here is derived from an EMBL/GenBank/DDBJ whole genome shotgun (WGS) entry which is preliminary data.</text>
</comment>
<evidence type="ECO:0000313" key="1">
    <source>
        <dbReference type="EMBL" id="CAG8618863.1"/>
    </source>
</evidence>
<keyword evidence="2" id="KW-1185">Reference proteome</keyword>
<dbReference type="EMBL" id="CAJVPU010011922">
    <property type="protein sequence ID" value="CAG8618863.1"/>
    <property type="molecule type" value="Genomic_DNA"/>
</dbReference>
<reference evidence="1" key="1">
    <citation type="submission" date="2021-06" db="EMBL/GenBank/DDBJ databases">
        <authorList>
            <person name="Kallberg Y."/>
            <person name="Tangrot J."/>
            <person name="Rosling A."/>
        </authorList>
    </citation>
    <scope>NUCLEOTIDE SEQUENCE</scope>
    <source>
        <strain evidence="1">IL203A</strain>
    </source>
</reference>
<accession>A0ACA9MWM1</accession>
<feature type="non-terminal residue" evidence="1">
    <location>
        <position position="50"/>
    </location>
</feature>
<gene>
    <name evidence="1" type="ORF">DHETER_LOCUS7931</name>
</gene>
<sequence length="50" mass="6289">MLESWYQKLKYNIFRDILIYELYINRNNTAQQQWRLAEIHIGRMMPTKKE</sequence>
<dbReference type="Proteomes" id="UP000789702">
    <property type="component" value="Unassembled WGS sequence"/>
</dbReference>
<name>A0ACA9MWM1_9GLOM</name>